<proteinExistence type="inferred from homology"/>
<evidence type="ECO:0000256" key="1">
    <source>
        <dbReference type="ARBA" id="ARBA00008834"/>
    </source>
</evidence>
<feature type="signal peptide" evidence="5">
    <location>
        <begin position="1"/>
        <end position="20"/>
    </location>
</feature>
<keyword evidence="2 4" id="KW-0378">Hydrolase</keyword>
<dbReference type="SMART" id="SM00710">
    <property type="entry name" value="PbH1"/>
    <property type="match status" value="5"/>
</dbReference>
<dbReference type="SUPFAM" id="SSF51126">
    <property type="entry name" value="Pectin lyase-like"/>
    <property type="match status" value="1"/>
</dbReference>
<dbReference type="AlphaFoldDB" id="A0AAX1NAP6"/>
<dbReference type="GO" id="GO:0004650">
    <property type="term" value="F:polygalacturonase activity"/>
    <property type="evidence" value="ECO:0007669"/>
    <property type="project" value="InterPro"/>
</dbReference>
<dbReference type="InterPro" id="IPR012334">
    <property type="entry name" value="Pectin_lyas_fold"/>
</dbReference>
<keyword evidence="5" id="KW-0732">Signal</keyword>
<dbReference type="Proteomes" id="UP000678679">
    <property type="component" value="Chromosome 1"/>
</dbReference>
<evidence type="ECO:0000256" key="3">
    <source>
        <dbReference type="ARBA" id="ARBA00023295"/>
    </source>
</evidence>
<evidence type="ECO:0000256" key="4">
    <source>
        <dbReference type="RuleBase" id="RU361169"/>
    </source>
</evidence>
<feature type="chain" id="PRO_5043612137" evidence="5">
    <location>
        <begin position="21"/>
        <end position="462"/>
    </location>
</feature>
<sequence>MKYYQLAILTLLLFSFSVKAKDYSIFDFGAKGDGITLDTKAVQKAIDTCSAEGGGKVIIPSGKIVLIGTIYLKDNITLYLENGAILRGSPDINQYALDTHKNMYKDEPHMDRCLIFAKNAHNFSIEGNGTIDGNGHPKNFNNKTGRPMLIRFLECSNIKMRDVNLIHPAAWTSAWINCDEIVVEGIRIGSRVNHNGDGLDFDGCKNVMVSNCSFDTSDDSICLQASDPKRGCYDIVINNCIFESKWAGIRIGLLSRGNFERVNVSNCTFKNIQDSGLKIQMNEGGIMKNMTFSNLTMTSVPRPIFLTFCQQRACVDAPKELYPMNYMGDISFENFQIDNSMLDKNSGIVMTGLPKGMVKNISLNNIQFTISGEGTKEDAEKTNINELTPEIMKGWWPEFSLLGTLPTSGIYLRHMENVYVKDIKLTTLKEDQRPPIVSDDVSKLHVDNCYLNGEIIHYSPIK</sequence>
<evidence type="ECO:0000313" key="7">
    <source>
        <dbReference type="Proteomes" id="UP000678679"/>
    </source>
</evidence>
<dbReference type="Pfam" id="PF00295">
    <property type="entry name" value="Glyco_hydro_28"/>
    <property type="match status" value="1"/>
</dbReference>
<dbReference type="GO" id="GO:0005975">
    <property type="term" value="P:carbohydrate metabolic process"/>
    <property type="evidence" value="ECO:0007669"/>
    <property type="project" value="InterPro"/>
</dbReference>
<evidence type="ECO:0000256" key="5">
    <source>
        <dbReference type="SAM" id="SignalP"/>
    </source>
</evidence>
<protein>
    <submittedName>
        <fullName evidence="6">Right-handed parallel beta-helix repeat-containing protein</fullName>
    </submittedName>
</protein>
<dbReference type="PANTHER" id="PTHR31339">
    <property type="entry name" value="PECTIN LYASE-RELATED"/>
    <property type="match status" value="1"/>
</dbReference>
<evidence type="ECO:0000313" key="6">
    <source>
        <dbReference type="EMBL" id="QWG03350.1"/>
    </source>
</evidence>
<gene>
    <name evidence="6" type="ORF">KMW28_07125</name>
</gene>
<dbReference type="InterPro" id="IPR006626">
    <property type="entry name" value="PbH1"/>
</dbReference>
<dbReference type="PANTHER" id="PTHR31339:SF9">
    <property type="entry name" value="PLASMIN AND FIBRONECTIN-BINDING PROTEIN A"/>
    <property type="match status" value="1"/>
</dbReference>
<dbReference type="Gene3D" id="2.160.20.10">
    <property type="entry name" value="Single-stranded right-handed beta-helix, Pectin lyase-like"/>
    <property type="match status" value="1"/>
</dbReference>
<keyword evidence="3 4" id="KW-0326">Glycosidase</keyword>
<dbReference type="InterPro" id="IPR000743">
    <property type="entry name" value="Glyco_hydro_28"/>
</dbReference>
<keyword evidence="7" id="KW-1185">Reference proteome</keyword>
<evidence type="ECO:0000256" key="2">
    <source>
        <dbReference type="ARBA" id="ARBA00022801"/>
    </source>
</evidence>
<comment type="similarity">
    <text evidence="1 4">Belongs to the glycosyl hydrolase 28 family.</text>
</comment>
<accession>A0AAX1NAP6</accession>
<dbReference type="RefSeq" id="WP_169663992.1">
    <property type="nucleotide sequence ID" value="NZ_CP076132.1"/>
</dbReference>
<organism evidence="6 7">
    <name type="scientific">Flammeovirga yaeyamensis</name>
    <dbReference type="NCBI Taxonomy" id="367791"/>
    <lineage>
        <taxon>Bacteria</taxon>
        <taxon>Pseudomonadati</taxon>
        <taxon>Bacteroidota</taxon>
        <taxon>Cytophagia</taxon>
        <taxon>Cytophagales</taxon>
        <taxon>Flammeovirgaceae</taxon>
        <taxon>Flammeovirga</taxon>
    </lineage>
</organism>
<name>A0AAX1NAP6_9BACT</name>
<reference evidence="6 7" key="1">
    <citation type="submission" date="2021-05" db="EMBL/GenBank/DDBJ databases">
        <title>Comparative genomic studies on the polysaccharide-degrading batcterial strains of the Flammeovirga genus.</title>
        <authorList>
            <person name="Zewei F."/>
            <person name="Zheng Z."/>
            <person name="Yu L."/>
            <person name="Ruyue G."/>
            <person name="Yanhong M."/>
            <person name="Yuanyuan C."/>
            <person name="Jingyan G."/>
            <person name="Wenjun H."/>
        </authorList>
    </citation>
    <scope>NUCLEOTIDE SEQUENCE [LARGE SCALE GENOMIC DNA]</scope>
    <source>
        <strain evidence="6 7">NBRC:100898</strain>
    </source>
</reference>
<dbReference type="KEGG" id="fya:KMW28_07125"/>
<dbReference type="InterPro" id="IPR051801">
    <property type="entry name" value="GH28_Enzymes"/>
</dbReference>
<dbReference type="EMBL" id="CP076132">
    <property type="protein sequence ID" value="QWG03350.1"/>
    <property type="molecule type" value="Genomic_DNA"/>
</dbReference>
<dbReference type="InterPro" id="IPR011050">
    <property type="entry name" value="Pectin_lyase_fold/virulence"/>
</dbReference>